<organism evidence="3 4">
    <name type="scientific">Seminavis robusta</name>
    <dbReference type="NCBI Taxonomy" id="568900"/>
    <lineage>
        <taxon>Eukaryota</taxon>
        <taxon>Sar</taxon>
        <taxon>Stramenopiles</taxon>
        <taxon>Ochrophyta</taxon>
        <taxon>Bacillariophyta</taxon>
        <taxon>Bacillariophyceae</taxon>
        <taxon>Bacillariophycidae</taxon>
        <taxon>Naviculales</taxon>
        <taxon>Naviculaceae</taxon>
        <taxon>Seminavis</taxon>
    </lineage>
</organism>
<feature type="transmembrane region" description="Helical" evidence="2">
    <location>
        <begin position="32"/>
        <end position="54"/>
    </location>
</feature>
<protein>
    <submittedName>
        <fullName evidence="3">Uncharacterized protein</fullName>
    </submittedName>
</protein>
<keyword evidence="4" id="KW-1185">Reference proteome</keyword>
<dbReference type="OrthoDB" id="41972at2759"/>
<feature type="region of interest" description="Disordered" evidence="1">
    <location>
        <begin position="60"/>
        <end position="88"/>
    </location>
</feature>
<keyword evidence="2" id="KW-0812">Transmembrane</keyword>
<sequence>MFNKERPYHDDSTASRLLSEVKHRRASFSRKMAAICWVFIVLMLHLSLPFVFALSTPGLTTKKSQRPKAPQRTRPAAKPWRYSSPKNSRWDVRHTKSFRFELLLKASGTLTLPMHKKPRESLSHVLGKGLLWALFQDRYGSNPTQTILVETPIPQEPRYVPDVVAFHHPKIIIPSAAQQQQQDDTALLHSFLEHDIQPSFWGESGRMSAEKAADLAHKYPNTHLVHLRWGSGDQNTHAGFFEEIETAILPSLHYRTAPFEFAFLAREPKSCVDEDGVVRITRDDVQWRTAGFGIDRNY</sequence>
<dbReference type="EMBL" id="CAICTM010000064">
    <property type="protein sequence ID" value="CAB9499637.1"/>
    <property type="molecule type" value="Genomic_DNA"/>
</dbReference>
<accession>A0A9N8DAI5</accession>
<dbReference type="Proteomes" id="UP001153069">
    <property type="component" value="Unassembled WGS sequence"/>
</dbReference>
<proteinExistence type="predicted"/>
<evidence type="ECO:0000256" key="2">
    <source>
        <dbReference type="SAM" id="Phobius"/>
    </source>
</evidence>
<dbReference type="AlphaFoldDB" id="A0A9N8DAI5"/>
<evidence type="ECO:0000256" key="1">
    <source>
        <dbReference type="SAM" id="MobiDB-lite"/>
    </source>
</evidence>
<evidence type="ECO:0000313" key="3">
    <source>
        <dbReference type="EMBL" id="CAB9499637.1"/>
    </source>
</evidence>
<reference evidence="3" key="1">
    <citation type="submission" date="2020-06" db="EMBL/GenBank/DDBJ databases">
        <authorList>
            <consortium name="Plant Systems Biology data submission"/>
        </authorList>
    </citation>
    <scope>NUCLEOTIDE SEQUENCE</scope>
    <source>
        <strain evidence="3">D6</strain>
    </source>
</reference>
<keyword evidence="2" id="KW-0472">Membrane</keyword>
<evidence type="ECO:0000313" key="4">
    <source>
        <dbReference type="Proteomes" id="UP001153069"/>
    </source>
</evidence>
<gene>
    <name evidence="3" type="ORF">SEMRO_65_G036880.1</name>
</gene>
<comment type="caution">
    <text evidence="3">The sequence shown here is derived from an EMBL/GenBank/DDBJ whole genome shotgun (WGS) entry which is preliminary data.</text>
</comment>
<keyword evidence="2" id="KW-1133">Transmembrane helix</keyword>
<name>A0A9N8DAI5_9STRA</name>